<organism evidence="3 4">
    <name type="scientific">Lentilactobacillus hilgardii</name>
    <name type="common">Lactobacillus hilgardii</name>
    <dbReference type="NCBI Taxonomy" id="1588"/>
    <lineage>
        <taxon>Bacteria</taxon>
        <taxon>Bacillati</taxon>
        <taxon>Bacillota</taxon>
        <taxon>Bacilli</taxon>
        <taxon>Lactobacillales</taxon>
        <taxon>Lactobacillaceae</taxon>
        <taxon>Lentilactobacillus</taxon>
    </lineage>
</organism>
<proteinExistence type="predicted"/>
<keyword evidence="1" id="KW-1133">Transmembrane helix</keyword>
<dbReference type="AlphaFoldDB" id="A0A6P1EB32"/>
<reference evidence="3 4" key="1">
    <citation type="submission" date="2019-12" db="EMBL/GenBank/DDBJ databases">
        <title>Lactobacillus hilgardii FLUB.</title>
        <authorList>
            <person name="Gustaw K."/>
        </authorList>
    </citation>
    <scope>NUCLEOTIDE SEQUENCE [LARGE SCALE GENOMIC DNA]</scope>
    <source>
        <strain evidence="3 4">FLUB</strain>
    </source>
</reference>
<dbReference type="Pfam" id="PF22813">
    <property type="entry name" value="TcaA_2nd"/>
    <property type="match status" value="1"/>
</dbReference>
<evidence type="ECO:0000259" key="2">
    <source>
        <dbReference type="Pfam" id="PF22813"/>
    </source>
</evidence>
<evidence type="ECO:0000313" key="4">
    <source>
        <dbReference type="Proteomes" id="UP000465035"/>
    </source>
</evidence>
<dbReference type="Proteomes" id="UP000465035">
    <property type="component" value="Chromosome"/>
</dbReference>
<dbReference type="PANTHER" id="PTHR40038">
    <property type="entry name" value="MEMBRANE-ASSOCIATED PROTEIN TCAA"/>
    <property type="match status" value="1"/>
</dbReference>
<protein>
    <recommendedName>
        <fullName evidence="2">TcaA second domain-containing protein</fullName>
    </recommendedName>
</protein>
<sequence length="219" mass="25254">MTEQSLTPIQKERLPLESQQHATKTQKWLIGILLVILLAFVGSYLYLNHYYSRSATTNRFVTAIEQNDSKTVSSLIRTDDPDFKVTPHSVQPLMAYYQNHPNQRAKLKRRMAATGVVNGVLDFVDTGHHFFIFEKYLLEVKPIFPTINANQDNTQVKINNQIVAKSLNKNVTRTFGPYIPGRYNIVMTSNNHEKTKMVSRTFEWIDPSPQSLHVQENFK</sequence>
<keyword evidence="1" id="KW-0472">Membrane</keyword>
<name>A0A6P1EB32_LENHI</name>
<feature type="domain" description="TcaA second" evidence="2">
    <location>
        <begin position="55"/>
        <end position="136"/>
    </location>
</feature>
<evidence type="ECO:0000256" key="1">
    <source>
        <dbReference type="SAM" id="Phobius"/>
    </source>
</evidence>
<accession>A0A6P1EB32</accession>
<dbReference type="InterPro" id="IPR054529">
    <property type="entry name" value="TcaA_2nd"/>
</dbReference>
<feature type="transmembrane region" description="Helical" evidence="1">
    <location>
        <begin position="28"/>
        <end position="47"/>
    </location>
</feature>
<evidence type="ECO:0000313" key="3">
    <source>
        <dbReference type="EMBL" id="QHB53340.1"/>
    </source>
</evidence>
<keyword evidence="1" id="KW-0812">Transmembrane</keyword>
<dbReference type="PANTHER" id="PTHR40038:SF1">
    <property type="entry name" value="MEMBRANE-ASSOCIATED PROTEIN TCAA"/>
    <property type="match status" value="1"/>
</dbReference>
<dbReference type="EMBL" id="CP047121">
    <property type="protein sequence ID" value="QHB53340.1"/>
    <property type="molecule type" value="Genomic_DNA"/>
</dbReference>
<gene>
    <name evidence="3" type="ORF">GQR93_02215</name>
</gene>